<name>A8S870_9FIRM</name>
<dbReference type="GO" id="GO:0016616">
    <property type="term" value="F:oxidoreductase activity, acting on the CH-OH group of donors, NAD or NADP as acceptor"/>
    <property type="evidence" value="ECO:0007669"/>
    <property type="project" value="InterPro"/>
</dbReference>
<reference evidence="1 2" key="1">
    <citation type="submission" date="2007-09" db="EMBL/GenBank/DDBJ databases">
        <title>Draft genome sequence of Faecalibacterium prausnitzii M21/2.</title>
        <authorList>
            <person name="Sudarsanam P."/>
            <person name="Ley R."/>
            <person name="Guruge J."/>
            <person name="Turnbaugh P.J."/>
            <person name="Mahowald M."/>
            <person name="Liep D."/>
            <person name="Gordon J."/>
        </authorList>
    </citation>
    <scope>NUCLEOTIDE SEQUENCE [LARGE SCALE GENOMIC DNA]</scope>
    <source>
        <strain evidence="1 2">M21/2</strain>
    </source>
</reference>
<organism evidence="1 2">
    <name type="scientific">Faecalibacterium prausnitzii M21/2</name>
    <dbReference type="NCBI Taxonomy" id="411485"/>
    <lineage>
        <taxon>Bacteria</taxon>
        <taxon>Bacillati</taxon>
        <taxon>Bacillota</taxon>
        <taxon>Clostridia</taxon>
        <taxon>Eubacteriales</taxon>
        <taxon>Oscillospiraceae</taxon>
        <taxon>Faecalibacterium</taxon>
    </lineage>
</organism>
<proteinExistence type="predicted"/>
<dbReference type="EMBL" id="ABED02000018">
    <property type="protein sequence ID" value="EDP22649.1"/>
    <property type="molecule type" value="Genomic_DNA"/>
</dbReference>
<dbReference type="InterPro" id="IPR015955">
    <property type="entry name" value="Lactate_DH/Glyco_Ohase_4_C"/>
</dbReference>
<dbReference type="AlphaFoldDB" id="A8S870"/>
<evidence type="ECO:0000313" key="1">
    <source>
        <dbReference type="EMBL" id="EDP22649.1"/>
    </source>
</evidence>
<dbReference type="SUPFAM" id="SSF56327">
    <property type="entry name" value="LDH C-terminal domain-like"/>
    <property type="match status" value="1"/>
</dbReference>
<evidence type="ECO:0000313" key="2">
    <source>
        <dbReference type="Proteomes" id="UP000005945"/>
    </source>
</evidence>
<accession>A8S870</accession>
<sequence length="29" mass="3212">MTFTLSKTVPSLLVAKKILDDMIVANKAY</sequence>
<protein>
    <submittedName>
        <fullName evidence="1">Uncharacterized protein</fullName>
    </submittedName>
</protein>
<dbReference type="HOGENOM" id="CLU_3409355_0_0_9"/>
<reference evidence="1 2" key="2">
    <citation type="submission" date="2007-09" db="EMBL/GenBank/DDBJ databases">
        <authorList>
            <person name="Fulton L."/>
            <person name="Clifton S."/>
            <person name="Fulton B."/>
            <person name="Xu J."/>
            <person name="Minx P."/>
            <person name="Pepin K.H."/>
            <person name="Johnson M."/>
            <person name="Thiruvilangam P."/>
            <person name="Bhonagiri V."/>
            <person name="Nash W.E."/>
            <person name="Mardis E.R."/>
            <person name="Wilson R.K."/>
        </authorList>
    </citation>
    <scope>NUCLEOTIDE SEQUENCE [LARGE SCALE GENOMIC DNA]</scope>
    <source>
        <strain evidence="1 2">M21/2</strain>
    </source>
</reference>
<dbReference type="Proteomes" id="UP000005945">
    <property type="component" value="Unassembled WGS sequence"/>
</dbReference>
<comment type="caution">
    <text evidence="1">The sequence shown here is derived from an EMBL/GenBank/DDBJ whole genome shotgun (WGS) entry which is preliminary data.</text>
</comment>
<gene>
    <name evidence="1" type="ORF">FAEPRAM212_00663</name>
</gene>